<dbReference type="Pfam" id="PF00535">
    <property type="entry name" value="Glycos_transf_2"/>
    <property type="match status" value="1"/>
</dbReference>
<evidence type="ECO:0000256" key="8">
    <source>
        <dbReference type="ARBA" id="ARBA00023136"/>
    </source>
</evidence>
<evidence type="ECO:0000256" key="2">
    <source>
        <dbReference type="ARBA" id="ARBA00022475"/>
    </source>
</evidence>
<dbReference type="EC" id="2.4.-.-" evidence="11"/>
<evidence type="ECO:0000259" key="10">
    <source>
        <dbReference type="Pfam" id="PF00535"/>
    </source>
</evidence>
<gene>
    <name evidence="11" type="ORF">SFC79_00580</name>
</gene>
<accession>A0ABU5K5R5</accession>
<keyword evidence="6" id="KW-0448">Lipopolysaccharide biosynthesis</keyword>
<feature type="transmembrane region" description="Helical" evidence="9">
    <location>
        <begin position="279"/>
        <end position="300"/>
    </location>
</feature>
<keyword evidence="3 11" id="KW-0328">Glycosyltransferase</keyword>
<name>A0ABU5K5R5_9ACTN</name>
<evidence type="ECO:0000256" key="7">
    <source>
        <dbReference type="ARBA" id="ARBA00022989"/>
    </source>
</evidence>
<dbReference type="Gene3D" id="3.90.550.10">
    <property type="entry name" value="Spore Coat Polysaccharide Biosynthesis Protein SpsA, Chain A"/>
    <property type="match status" value="1"/>
</dbReference>
<dbReference type="RefSeq" id="WP_172265271.1">
    <property type="nucleotide sequence ID" value="NZ_JAXQPW010000001.1"/>
</dbReference>
<dbReference type="PANTHER" id="PTHR48090:SF3">
    <property type="entry name" value="UNDECAPRENYL-PHOSPHATE 4-DEOXY-4-FORMAMIDO-L-ARABINOSE TRANSFERASE"/>
    <property type="match status" value="1"/>
</dbReference>
<keyword evidence="12" id="KW-1185">Reference proteome</keyword>
<evidence type="ECO:0000256" key="6">
    <source>
        <dbReference type="ARBA" id="ARBA00022985"/>
    </source>
</evidence>
<feature type="domain" description="Glycosyltransferase 2-like" evidence="10">
    <location>
        <begin position="23"/>
        <end position="182"/>
    </location>
</feature>
<evidence type="ECO:0000313" key="11">
    <source>
        <dbReference type="EMBL" id="MDZ5660242.1"/>
    </source>
</evidence>
<dbReference type="Proteomes" id="UP001291999">
    <property type="component" value="Unassembled WGS sequence"/>
</dbReference>
<evidence type="ECO:0000256" key="5">
    <source>
        <dbReference type="ARBA" id="ARBA00022692"/>
    </source>
</evidence>
<dbReference type="SUPFAM" id="SSF53448">
    <property type="entry name" value="Nucleotide-diphospho-sugar transferases"/>
    <property type="match status" value="1"/>
</dbReference>
<reference evidence="11 12" key="1">
    <citation type="submission" date="2023-11" db="EMBL/GenBank/DDBJ databases">
        <title>Novel species in genus Nocardioides.</title>
        <authorList>
            <person name="Zhou H."/>
        </authorList>
    </citation>
    <scope>NUCLEOTIDE SEQUENCE [LARGE SCALE GENOMIC DNA]</scope>
    <source>
        <strain evidence="11 12">S-58</strain>
    </source>
</reference>
<dbReference type="InterPro" id="IPR050256">
    <property type="entry name" value="Glycosyltransferase_2"/>
</dbReference>
<dbReference type="EMBL" id="JAXQPW010000001">
    <property type="protein sequence ID" value="MDZ5660242.1"/>
    <property type="molecule type" value="Genomic_DNA"/>
</dbReference>
<evidence type="ECO:0000256" key="4">
    <source>
        <dbReference type="ARBA" id="ARBA00022679"/>
    </source>
</evidence>
<dbReference type="InterPro" id="IPR001173">
    <property type="entry name" value="Glyco_trans_2-like"/>
</dbReference>
<evidence type="ECO:0000256" key="9">
    <source>
        <dbReference type="SAM" id="Phobius"/>
    </source>
</evidence>
<dbReference type="GO" id="GO:0016757">
    <property type="term" value="F:glycosyltransferase activity"/>
    <property type="evidence" value="ECO:0007669"/>
    <property type="project" value="UniProtKB-KW"/>
</dbReference>
<comment type="caution">
    <text evidence="11">The sequence shown here is derived from an EMBL/GenBank/DDBJ whole genome shotgun (WGS) entry which is preliminary data.</text>
</comment>
<keyword evidence="2" id="KW-1003">Cell membrane</keyword>
<organism evidence="11 12">
    <name type="scientific">Nocardioides renjunii</name>
    <dbReference type="NCBI Taxonomy" id="3095075"/>
    <lineage>
        <taxon>Bacteria</taxon>
        <taxon>Bacillati</taxon>
        <taxon>Actinomycetota</taxon>
        <taxon>Actinomycetes</taxon>
        <taxon>Propionibacteriales</taxon>
        <taxon>Nocardioidaceae</taxon>
        <taxon>Nocardioides</taxon>
    </lineage>
</organism>
<feature type="transmembrane region" description="Helical" evidence="9">
    <location>
        <begin position="248"/>
        <end position="267"/>
    </location>
</feature>
<evidence type="ECO:0000313" key="12">
    <source>
        <dbReference type="Proteomes" id="UP001291999"/>
    </source>
</evidence>
<protein>
    <submittedName>
        <fullName evidence="11">Glycosyltransferase family 2 protein</fullName>
        <ecNumber evidence="11">2.4.-.-</ecNumber>
    </submittedName>
</protein>
<keyword evidence="4 11" id="KW-0808">Transferase</keyword>
<keyword evidence="7 9" id="KW-1133">Transmembrane helix</keyword>
<evidence type="ECO:0000256" key="3">
    <source>
        <dbReference type="ARBA" id="ARBA00022676"/>
    </source>
</evidence>
<evidence type="ECO:0000256" key="1">
    <source>
        <dbReference type="ARBA" id="ARBA00006739"/>
    </source>
</evidence>
<sequence>MTDAPSRPSAGTGPADARDFTYSVVIPVFNSEQIVATTVDRTLAVFRDAGLRHELILVNDGSEDRSWAVVSELARTTPGVVAIDLLTNYGQHHANVAGMREATGDYVITMDDDLQNPPDQALLLIERAMEGYDVVFGRFETKQAAGYRRIGSKMISMINRRVFGQPSNLTVSNFRILRRDVVTRIVTSRTAHPYITGQALMYSSQRANVDVRHDPRPVGSSNYNLVRIVRLVMTILFSYSSFPLRLGALLGFVLAGLSFLFGAYLVISRVVNDTRVPGWTSLMVLLSIFNGFSIALLSILGEYVVRTLNAVSDPVTSHVAELVRGPASEQPG</sequence>
<dbReference type="PANTHER" id="PTHR48090">
    <property type="entry name" value="UNDECAPRENYL-PHOSPHATE 4-DEOXY-4-FORMAMIDO-L-ARABINOSE TRANSFERASE-RELATED"/>
    <property type="match status" value="1"/>
</dbReference>
<dbReference type="CDD" id="cd04187">
    <property type="entry name" value="DPM1_like_bac"/>
    <property type="match status" value="1"/>
</dbReference>
<comment type="similarity">
    <text evidence="1">Belongs to the glycosyltransferase 2 family.</text>
</comment>
<keyword evidence="8 9" id="KW-0472">Membrane</keyword>
<proteinExistence type="inferred from homology"/>
<keyword evidence="5 9" id="KW-0812">Transmembrane</keyword>
<dbReference type="InterPro" id="IPR029044">
    <property type="entry name" value="Nucleotide-diphossugar_trans"/>
</dbReference>